<evidence type="ECO:0000313" key="2">
    <source>
        <dbReference type="Proteomes" id="UP000054783"/>
    </source>
</evidence>
<organism evidence="1 2">
    <name type="scientific">Trichinella patagoniensis</name>
    <dbReference type="NCBI Taxonomy" id="990121"/>
    <lineage>
        <taxon>Eukaryota</taxon>
        <taxon>Metazoa</taxon>
        <taxon>Ecdysozoa</taxon>
        <taxon>Nematoda</taxon>
        <taxon>Enoplea</taxon>
        <taxon>Dorylaimia</taxon>
        <taxon>Trichinellida</taxon>
        <taxon>Trichinellidae</taxon>
        <taxon>Trichinella</taxon>
    </lineage>
</organism>
<keyword evidence="2" id="KW-1185">Reference proteome</keyword>
<accession>A0A0V0ZWV3</accession>
<gene>
    <name evidence="1" type="ORF">T12_1274</name>
</gene>
<name>A0A0V0ZWV3_9BILA</name>
<comment type="caution">
    <text evidence="1">The sequence shown here is derived from an EMBL/GenBank/DDBJ whole genome shotgun (WGS) entry which is preliminary data.</text>
</comment>
<dbReference type="EMBL" id="JYDQ01000075">
    <property type="protein sequence ID" value="KRY16638.1"/>
    <property type="molecule type" value="Genomic_DNA"/>
</dbReference>
<dbReference type="Proteomes" id="UP000054783">
    <property type="component" value="Unassembled WGS sequence"/>
</dbReference>
<evidence type="ECO:0000313" key="1">
    <source>
        <dbReference type="EMBL" id="KRY16638.1"/>
    </source>
</evidence>
<dbReference type="OrthoDB" id="10463552at2759"/>
<dbReference type="AlphaFoldDB" id="A0A0V0ZWV3"/>
<sequence length="87" mass="10314">MQECKLFMENLYFNTYYSCSGMEKTHHNALRTYSSIYPLRIVNISNLIPMQYTSCAECWEIRIICKNAFFIFRILNCILQIAEPNLS</sequence>
<proteinExistence type="predicted"/>
<reference evidence="1 2" key="1">
    <citation type="submission" date="2015-01" db="EMBL/GenBank/DDBJ databases">
        <title>Evolution of Trichinella species and genotypes.</title>
        <authorList>
            <person name="Korhonen P.K."/>
            <person name="Edoardo P."/>
            <person name="Giuseppe L.R."/>
            <person name="Gasser R.B."/>
        </authorList>
    </citation>
    <scope>NUCLEOTIDE SEQUENCE [LARGE SCALE GENOMIC DNA]</scope>
    <source>
        <strain evidence="1">ISS2496</strain>
    </source>
</reference>
<protein>
    <submittedName>
        <fullName evidence="1">Uncharacterized protein</fullName>
    </submittedName>
</protein>